<evidence type="ECO:0000313" key="2">
    <source>
        <dbReference type="Proteomes" id="UP000600214"/>
    </source>
</evidence>
<dbReference type="Proteomes" id="UP000600214">
    <property type="component" value="Unassembled WGS sequence"/>
</dbReference>
<organism evidence="1 2">
    <name type="scientific">Dyadobacter endophyticus</name>
    <dbReference type="NCBI Taxonomy" id="1749036"/>
    <lineage>
        <taxon>Bacteria</taxon>
        <taxon>Pseudomonadati</taxon>
        <taxon>Bacteroidota</taxon>
        <taxon>Cytophagia</taxon>
        <taxon>Cytophagales</taxon>
        <taxon>Spirosomataceae</taxon>
        <taxon>Dyadobacter</taxon>
    </lineage>
</organism>
<dbReference type="RefSeq" id="WP_188935512.1">
    <property type="nucleotide sequence ID" value="NZ_BMIA01000003.1"/>
</dbReference>
<gene>
    <name evidence="1" type="ORF">GCM10007423_40580</name>
</gene>
<protein>
    <recommendedName>
        <fullName evidence="3">HTH-type transcriptional regulator / antitoxin HigA</fullName>
    </recommendedName>
</protein>
<comment type="caution">
    <text evidence="1">The sequence shown here is derived from an EMBL/GenBank/DDBJ whole genome shotgun (WGS) entry which is preliminary data.</text>
</comment>
<proteinExistence type="predicted"/>
<accession>A0ABQ1YYA1</accession>
<keyword evidence="2" id="KW-1185">Reference proteome</keyword>
<reference evidence="2" key="1">
    <citation type="journal article" date="2019" name="Int. J. Syst. Evol. Microbiol.">
        <title>The Global Catalogue of Microorganisms (GCM) 10K type strain sequencing project: providing services to taxonomists for standard genome sequencing and annotation.</title>
        <authorList>
            <consortium name="The Broad Institute Genomics Platform"/>
            <consortium name="The Broad Institute Genome Sequencing Center for Infectious Disease"/>
            <person name="Wu L."/>
            <person name="Ma J."/>
        </authorList>
    </citation>
    <scope>NUCLEOTIDE SEQUENCE [LARGE SCALE GENOMIC DNA]</scope>
    <source>
        <strain evidence="2">CGMCC 1.15288</strain>
    </source>
</reference>
<name>A0ABQ1YYA1_9BACT</name>
<evidence type="ECO:0000313" key="1">
    <source>
        <dbReference type="EMBL" id="GGH43317.1"/>
    </source>
</evidence>
<dbReference type="EMBL" id="BMIA01000003">
    <property type="protein sequence ID" value="GGH43317.1"/>
    <property type="molecule type" value="Genomic_DNA"/>
</dbReference>
<sequence>MLKPIETEEEFDQALKRFNEVFDAPIGTPEGDEAGMLADLIEAYDNEHYPIEIPKPVEAVKVGVEKV</sequence>
<evidence type="ECO:0008006" key="3">
    <source>
        <dbReference type="Google" id="ProtNLM"/>
    </source>
</evidence>